<dbReference type="InterPro" id="IPR036680">
    <property type="entry name" value="SPOR-like_sf"/>
</dbReference>
<evidence type="ECO:0000313" key="4">
    <source>
        <dbReference type="Proteomes" id="UP000317550"/>
    </source>
</evidence>
<keyword evidence="1" id="KW-0732">Signal</keyword>
<evidence type="ECO:0000259" key="2">
    <source>
        <dbReference type="PROSITE" id="PS51724"/>
    </source>
</evidence>
<name>A0A516SF85_9NEIS</name>
<evidence type="ECO:0000313" key="3">
    <source>
        <dbReference type="EMBL" id="QDQ26824.1"/>
    </source>
</evidence>
<dbReference type="PROSITE" id="PS51724">
    <property type="entry name" value="SPOR"/>
    <property type="match status" value="1"/>
</dbReference>
<dbReference type="PANTHER" id="PTHR38731:SF1">
    <property type="entry name" value="FECR PROTEIN DOMAIN-CONTAINING PROTEIN"/>
    <property type="match status" value="1"/>
</dbReference>
<protein>
    <recommendedName>
        <fullName evidence="2">SPOR domain-containing protein</fullName>
    </recommendedName>
</protein>
<keyword evidence="4" id="KW-1185">Reference proteome</keyword>
<feature type="domain" description="SPOR" evidence="2">
    <location>
        <begin position="212"/>
        <end position="288"/>
    </location>
</feature>
<dbReference type="RefSeq" id="WP_144278218.1">
    <property type="nucleotide sequence ID" value="NZ_CP041730.1"/>
</dbReference>
<dbReference type="GO" id="GO:0042834">
    <property type="term" value="F:peptidoglycan binding"/>
    <property type="evidence" value="ECO:0007669"/>
    <property type="project" value="InterPro"/>
</dbReference>
<dbReference type="OrthoDB" id="369729at2"/>
<dbReference type="PANTHER" id="PTHR38731">
    <property type="entry name" value="LIPL45-RELATED LIPOPROTEIN-RELATED"/>
    <property type="match status" value="1"/>
</dbReference>
<dbReference type="KEGG" id="cari:FNU76_10850"/>
<proteinExistence type="predicted"/>
<dbReference type="Gene3D" id="2.60.120.1440">
    <property type="match status" value="1"/>
</dbReference>
<organism evidence="3 4">
    <name type="scientific">Chitinimonas arctica</name>
    <dbReference type="NCBI Taxonomy" id="2594795"/>
    <lineage>
        <taxon>Bacteria</taxon>
        <taxon>Pseudomonadati</taxon>
        <taxon>Pseudomonadota</taxon>
        <taxon>Betaproteobacteria</taxon>
        <taxon>Neisseriales</taxon>
        <taxon>Chitinibacteraceae</taxon>
        <taxon>Chitinimonas</taxon>
    </lineage>
</organism>
<sequence length="291" mass="31409">MRSLLLVGLLATTLAGTVAAAPTAVSAVNMPAWLERTGEMRPLAPGIRLQSGDVLHTGRGARVLLTLPEGSQLKLGEEAVFRVDNLNVSDGKKTPFVAAVHVLQGAFRFTTGLLDKVRQREVDIRVATVTAGIRGTDLWGKADAEKDLVCLLEGRVSVEHEGESGFTNLDQPLDFYVAPKGKPALPVAKVDADKVARDWAPQTEPQAGKGLASAAGRWRLVLALPDNQDEALRWYDTLREAGYAAKIRPLTQGRFRVGLEQLASEADARTLGERLKAELQTPLSTTMRMGE</sequence>
<dbReference type="AlphaFoldDB" id="A0A516SF85"/>
<evidence type="ECO:0000256" key="1">
    <source>
        <dbReference type="SAM" id="SignalP"/>
    </source>
</evidence>
<feature type="chain" id="PRO_5021931090" description="SPOR domain-containing protein" evidence="1">
    <location>
        <begin position="21"/>
        <end position="291"/>
    </location>
</feature>
<dbReference type="InterPro" id="IPR007730">
    <property type="entry name" value="SPOR-like_dom"/>
</dbReference>
<dbReference type="EMBL" id="CP041730">
    <property type="protein sequence ID" value="QDQ26824.1"/>
    <property type="molecule type" value="Genomic_DNA"/>
</dbReference>
<dbReference type="Proteomes" id="UP000317550">
    <property type="component" value="Chromosome"/>
</dbReference>
<accession>A0A516SF85</accession>
<dbReference type="Pfam" id="PF04773">
    <property type="entry name" value="FecR"/>
    <property type="match status" value="1"/>
</dbReference>
<gene>
    <name evidence="3" type="ORF">FNU76_10850</name>
</gene>
<dbReference type="SUPFAM" id="SSF110997">
    <property type="entry name" value="Sporulation related repeat"/>
    <property type="match status" value="1"/>
</dbReference>
<reference evidence="4" key="1">
    <citation type="submission" date="2019-07" db="EMBL/GenBank/DDBJ databases">
        <title>Chitinimonas sp. nov., isolated from Ny-Alesund, arctica soil.</title>
        <authorList>
            <person name="Xu Q."/>
            <person name="Peng F."/>
        </authorList>
    </citation>
    <scope>NUCLEOTIDE SEQUENCE [LARGE SCALE GENOMIC DNA]</scope>
    <source>
        <strain evidence="4">R3-44</strain>
    </source>
</reference>
<feature type="signal peptide" evidence="1">
    <location>
        <begin position="1"/>
        <end position="20"/>
    </location>
</feature>
<dbReference type="Gene3D" id="3.30.70.1070">
    <property type="entry name" value="Sporulation related repeat"/>
    <property type="match status" value="1"/>
</dbReference>
<dbReference type="InterPro" id="IPR006860">
    <property type="entry name" value="FecR"/>
</dbReference>